<keyword evidence="1" id="KW-0472">Membrane</keyword>
<gene>
    <name evidence="2" type="ORF">C0Q88_25940</name>
</gene>
<dbReference type="EMBL" id="PKQE01000010">
    <property type="protein sequence ID" value="PLC39845.1"/>
    <property type="molecule type" value="Genomic_DNA"/>
</dbReference>
<organism evidence="2 3">
    <name type="scientific">Ralstonia pickettii</name>
    <name type="common">Burkholderia pickettii</name>
    <dbReference type="NCBI Taxonomy" id="329"/>
    <lineage>
        <taxon>Bacteria</taxon>
        <taxon>Pseudomonadati</taxon>
        <taxon>Pseudomonadota</taxon>
        <taxon>Betaproteobacteria</taxon>
        <taxon>Burkholderiales</taxon>
        <taxon>Burkholderiaceae</taxon>
        <taxon>Ralstonia</taxon>
    </lineage>
</organism>
<keyword evidence="1" id="KW-1133">Transmembrane helix</keyword>
<feature type="transmembrane region" description="Helical" evidence="1">
    <location>
        <begin position="107"/>
        <end position="140"/>
    </location>
</feature>
<evidence type="ECO:0008006" key="4">
    <source>
        <dbReference type="Google" id="ProtNLM"/>
    </source>
</evidence>
<protein>
    <recommendedName>
        <fullName evidence="4">Transmembrane protein</fullName>
    </recommendedName>
</protein>
<keyword evidence="1" id="KW-0812">Transmembrane</keyword>
<name>A0A2N4TJF9_RALPI</name>
<feature type="transmembrane region" description="Helical" evidence="1">
    <location>
        <begin position="9"/>
        <end position="30"/>
    </location>
</feature>
<dbReference type="Proteomes" id="UP000234456">
    <property type="component" value="Unassembled WGS sequence"/>
</dbReference>
<evidence type="ECO:0000313" key="3">
    <source>
        <dbReference type="Proteomes" id="UP000234456"/>
    </source>
</evidence>
<proteinExistence type="predicted"/>
<evidence type="ECO:0000256" key="1">
    <source>
        <dbReference type="SAM" id="Phobius"/>
    </source>
</evidence>
<sequence length="151" mass="16210">MMTRRNQQLLISMASVLVPAALVAIAGAMHLPPAQFYSVSGAFVQLGALFFGPYLLCLAISHFARTYWGVFALVPLLGLEVAFFAVVPHLQRGVTSKGDAVLEFLAGFAGFTVVWAIALGVLCVLFMLVAGTALACAEVARPLFRRRSSRH</sequence>
<accession>A0A2N4TJF9</accession>
<evidence type="ECO:0000313" key="2">
    <source>
        <dbReference type="EMBL" id="PLC39845.1"/>
    </source>
</evidence>
<feature type="transmembrane region" description="Helical" evidence="1">
    <location>
        <begin position="67"/>
        <end position="87"/>
    </location>
</feature>
<dbReference type="AlphaFoldDB" id="A0A2N4TJF9"/>
<feature type="transmembrane region" description="Helical" evidence="1">
    <location>
        <begin position="36"/>
        <end position="60"/>
    </location>
</feature>
<comment type="caution">
    <text evidence="2">The sequence shown here is derived from an EMBL/GenBank/DDBJ whole genome shotgun (WGS) entry which is preliminary data.</text>
</comment>
<reference evidence="2 3" key="1">
    <citation type="submission" date="2017-12" db="EMBL/GenBank/DDBJ databases">
        <title>Draft genome sequence of Ralstonia pickettii 52.</title>
        <authorList>
            <person name="Zheng B."/>
        </authorList>
    </citation>
    <scope>NUCLEOTIDE SEQUENCE [LARGE SCALE GENOMIC DNA]</scope>
    <source>
        <strain evidence="2 3">52</strain>
    </source>
</reference>